<dbReference type="InterPro" id="IPR001623">
    <property type="entry name" value="DnaJ_domain"/>
</dbReference>
<dbReference type="Pfam" id="PF14237">
    <property type="entry name" value="GYF_2"/>
    <property type="match status" value="1"/>
</dbReference>
<dbReference type="PROSITE" id="PS50076">
    <property type="entry name" value="DNAJ_2"/>
    <property type="match status" value="1"/>
</dbReference>
<dbReference type="InterPro" id="IPR045802">
    <property type="entry name" value="GRV2/DNAJC13_N"/>
</dbReference>
<dbReference type="InterPro" id="IPR044978">
    <property type="entry name" value="GRV2/DNAJC13"/>
</dbReference>
<dbReference type="InterPro" id="IPR025640">
    <property type="entry name" value="GYF_2"/>
</dbReference>
<dbReference type="SMART" id="SM00271">
    <property type="entry name" value="DnaJ"/>
    <property type="match status" value="1"/>
</dbReference>
<dbReference type="Gene3D" id="1.25.10.10">
    <property type="entry name" value="Leucine-rich Repeat Variant"/>
    <property type="match status" value="2"/>
</dbReference>
<accession>A0ABN8LTQ9</accession>
<sequence>MATVWGNEDVACYFTTKHSWRGKYKRIFSIGTKGITTYNPSNLEVTNQWAYNDFCRISPSVKAANELIITMKKTGASKKIQSMTFSTEHRADLLTQALRFHKQFSDFKAKNEVRFNAYKYHWSDTRLPVVLEVTPCSLDQIDPTTRQKLCSYDYKEMEGVVQVSDYPGGIAIVYGGFSRLHLFALEQRDELIKKMSEYSMANVGISIRQRNKPITHDQFLKHKFGKYSEDEHITSLAEFKVQKISSRQPDPVVRTLCLSETCIIERDPATYIIVSCLPLSDVFAIIREVDNPQLFTLEFVRGTTKKFMSTDRDSLLASLLDGVRASGNRDVCVKIKPTKRGFRFGPVISNVDEEVESQHLRFLAVPPTTFAEAVERFNSNIPYNGLLHAVTQDGLFAENKEKLITGAITALLAMEGDQSTITAEDLEGQFQAIRRLVASKAGFQAFTTLPKFRDKLGVKVVKALKRNDDGVTHAAIDTLCALMQPMHDNYDLRQEQMNKSSLLSSKKFLATLLEIFTTHVNRSTGALVVSSLLDFLTFALCPPYSETTDGLQFDTLLEMVADLGRNIFKLFQHPSMAIVKGAGMVMKAVIEEGDSEIAAKMQDLALAEGALPRHLHTAMFTQSTDNRLLTNRQLSRHLVTLWVTGHPTAMGLLKRIMPAGMMNFLTSDDKVPETEEDKLHVRDNVKLAEDSSKPKKHQYLVQLDVVLTHWRTKMGFKSKETNQKPVILRKRRQRIKSDANWELFYYKFNQDHSQPNLIWNYKTREELREALEAEMRAFAVDKDLGQIHVISWNHQEFEVRYECLSEEIKIGDYYLRLLLEEEEEKTLIHNALEFFNDLYHRFLLTTKSVMKAMCLQAMTKVYSKCYDEIGAFNDTRYIVGMLEKTIDKLERDRLLLFLNSLIKHKKNVKEMMDVNGIKVLVDLLTLAHLHTTRAVVPFQSNLLEASPESMQKGTEKEWYYGNKERERLGPFSFKEMKDMSAEGTLRPETKCWAQGMDGWRPLQNIPQLKWYLLATGSAVMNETDLAVLILNMLIKICEFYPNRDVDGAIVRPLPRAKRMLSEATCLPHIVQLLLTFDPIIVEKVAILLLDVMVDNPILPRLYLTGVFFFIMMYTGSNVLPIGRFLQEVHTKQAFRTEENKPSDLIQRSILGPLLPEAMVCYLENHGHEKFAEIFLGEFDTPEAIWNSEMRRMMIEKIASHLGDFSPRLQSNTRALYQYCPIPAISYPQLENELFCNIFYLRHLCDTDKFPDWPIREPVRLLKDILEAWKKEVEKKPSDLTLDEAYETLKVKKDPSGKVDESKIRKAYFRLAQKYHPDKNPEGRDIFEKVSKAYEFLCSKDSKKVQGPDPHNIVLILKAQSILFKRYKEELQPYKYAGYPMLIKTIRLETEDGSVFSKDAPLLTAASELAYHTMNCSALNAEELRRENGIEALQEAYSRCLSAISRLTEPHEIAVQVCTHITKCYTVASQFEDCREKITEMPEIIKDLCRVLYHKNLPALCSVAAECVSAFSVEFWLQTQLLQAGVLWHLLLFLFNYDYTLDESGVEKSAETNQQEIANNLARLSVDALARLGGYLSDENATPENPAIRKSLSSMLTPYIAKQFSNDSPKEILKMLNSNTENPYLIWDNATRAELTEFLEREQSRKIETGDCDTSFGARFTFSIFNEELIVGEIFVRIYNDQPLFPLEAPLKFAADLINFLGSEAQYLHSLMALTSTELDCQKNQKRLDASTMALEALRNVIKNNSGTEAQCIGHYRLIFSLLRMTHATKLQKFALEVISSTTGNKNCVSNIADSDILGFLFLTLHTLPSDRLLTVDTMHALCSNTKLVKETMHKGGLIYLLDLYCNGTNPTVRERSAELFSKMMSDKLIGPKVKIVLAKFLPAIFMDAMRDNAEASVHMFEANQENPELIWNTEAREKVCSVIKKLKDSHYQAQKDSPDVQWKLPEDFQVLFDDAAGELIIGGIYLRLFIQQPAWVLRKPKEFLIALLQKFVDLLAKPRSDGEVLETVTQATLCLFTAQPSLADQVPGLGHIPNLVKSMSSSNDAVIKSAVQVVYTLSSNEICVRSMAQVSDCISHMIKGMDARPDVVGAACEALHKMFDRNHTELVAQALSFELVQYLLNLLSGSLKAVENQAATKAQIVKALKAMLRDLTHGDEVNKILESSSVWASYRDQRHDLFISDKPAVAGYLTGTAGVAGYLTMGSGNPSSMSSVPPPVDTEQPVENNS</sequence>
<dbReference type="Proteomes" id="UP001159427">
    <property type="component" value="Unassembled WGS sequence"/>
</dbReference>
<keyword evidence="4" id="KW-1185">Reference proteome</keyword>
<evidence type="ECO:0000256" key="1">
    <source>
        <dbReference type="SAM" id="MobiDB-lite"/>
    </source>
</evidence>
<dbReference type="SUPFAM" id="SSF48371">
    <property type="entry name" value="ARM repeat"/>
    <property type="match status" value="2"/>
</dbReference>
<evidence type="ECO:0000313" key="3">
    <source>
        <dbReference type="EMBL" id="CAH3019204.1"/>
    </source>
</evidence>
<dbReference type="InterPro" id="IPR036869">
    <property type="entry name" value="J_dom_sf"/>
</dbReference>
<feature type="region of interest" description="Disordered" evidence="1">
    <location>
        <begin position="2206"/>
        <end position="2226"/>
    </location>
</feature>
<dbReference type="PANTHER" id="PTHR36983">
    <property type="entry name" value="DNAJ HOMOLOG SUBFAMILY C MEMBER 13"/>
    <property type="match status" value="1"/>
</dbReference>
<dbReference type="Pfam" id="PF00226">
    <property type="entry name" value="DnaJ"/>
    <property type="match status" value="1"/>
</dbReference>
<protein>
    <recommendedName>
        <fullName evidence="2">J domain-containing protein</fullName>
    </recommendedName>
</protein>
<dbReference type="Pfam" id="PF19432">
    <property type="entry name" value="RME-8_N"/>
    <property type="match status" value="1"/>
</dbReference>
<evidence type="ECO:0000259" key="2">
    <source>
        <dbReference type="PROSITE" id="PS50076"/>
    </source>
</evidence>
<dbReference type="InterPro" id="IPR016024">
    <property type="entry name" value="ARM-type_fold"/>
</dbReference>
<comment type="caution">
    <text evidence="3">The sequence shown here is derived from an EMBL/GenBank/DDBJ whole genome shotgun (WGS) entry which is preliminary data.</text>
</comment>
<dbReference type="InterPro" id="IPR011989">
    <property type="entry name" value="ARM-like"/>
</dbReference>
<evidence type="ECO:0000313" key="4">
    <source>
        <dbReference type="Proteomes" id="UP001159427"/>
    </source>
</evidence>
<organism evidence="3 4">
    <name type="scientific">Porites evermanni</name>
    <dbReference type="NCBI Taxonomy" id="104178"/>
    <lineage>
        <taxon>Eukaryota</taxon>
        <taxon>Metazoa</taxon>
        <taxon>Cnidaria</taxon>
        <taxon>Anthozoa</taxon>
        <taxon>Hexacorallia</taxon>
        <taxon>Scleractinia</taxon>
        <taxon>Fungiina</taxon>
        <taxon>Poritidae</taxon>
        <taxon>Porites</taxon>
    </lineage>
</organism>
<dbReference type="EMBL" id="CALNXI010000109">
    <property type="protein sequence ID" value="CAH3019204.1"/>
    <property type="molecule type" value="Genomic_DNA"/>
</dbReference>
<feature type="domain" description="J" evidence="2">
    <location>
        <begin position="1283"/>
        <end position="1341"/>
    </location>
</feature>
<dbReference type="PANTHER" id="PTHR36983:SF2">
    <property type="entry name" value="DNAJ HOMOLOG SUBFAMILY C MEMBER 13"/>
    <property type="match status" value="1"/>
</dbReference>
<dbReference type="CDD" id="cd06257">
    <property type="entry name" value="DnaJ"/>
    <property type="match status" value="1"/>
</dbReference>
<reference evidence="3 4" key="1">
    <citation type="submission" date="2022-05" db="EMBL/GenBank/DDBJ databases">
        <authorList>
            <consortium name="Genoscope - CEA"/>
            <person name="William W."/>
        </authorList>
    </citation>
    <scope>NUCLEOTIDE SEQUENCE [LARGE SCALE GENOMIC DNA]</scope>
</reference>
<gene>
    <name evidence="3" type="ORF">PEVE_00001599</name>
</gene>
<name>A0ABN8LTQ9_9CNID</name>
<dbReference type="Gene3D" id="1.10.287.110">
    <property type="entry name" value="DnaJ domain"/>
    <property type="match status" value="1"/>
</dbReference>
<proteinExistence type="predicted"/>
<dbReference type="SUPFAM" id="SSF46565">
    <property type="entry name" value="Chaperone J-domain"/>
    <property type="match status" value="1"/>
</dbReference>